<dbReference type="OrthoDB" id="9802383at2"/>
<dbReference type="GO" id="GO:0016887">
    <property type="term" value="F:ATP hydrolysis activity"/>
    <property type="evidence" value="ECO:0007669"/>
    <property type="project" value="InterPro"/>
</dbReference>
<evidence type="ECO:0000259" key="1">
    <source>
        <dbReference type="PROSITE" id="PS50893"/>
    </source>
</evidence>
<name>A0A2S5G9W9_9BACL</name>
<sequence length="332" mass="38489">MNLVTLENVMKQKNNRTVLKGIDLMIEEYSQIGIKMSREESELFFELLSGKITPSSGHIYRETNSVLADIREDGLYENLTVQGYLNFFKKISDFESSPEGYIAAFSLSDVWQTKIKRLTIDQMRRVSMFRMFLMSPKLLLIESPLTNLTDEGIELYLKGVEHLRNAKITILFTSHYIEELLLLSKEVYRYYPQTGLQKTDLAIEAEPDDEIKDEPKEIKPSIVYKVSSKLEDKTIFFSPDEIDFIESINSVSNIRIGEEYFPSDLTMNELEGKLGKFGFFRCHRSYLINLQRVSELVSYSKNSYTLILKGNPKVKLPLSRSRLEEMKELIGF</sequence>
<gene>
    <name evidence="3" type="ORF">C4B60_14900</name>
</gene>
<evidence type="ECO:0000259" key="2">
    <source>
        <dbReference type="PROSITE" id="PS50930"/>
    </source>
</evidence>
<accession>A0A2S5G9W9</accession>
<dbReference type="Proteomes" id="UP000239047">
    <property type="component" value="Unassembled WGS sequence"/>
</dbReference>
<organism evidence="3 4">
    <name type="scientific">Jeotgalibacillus proteolyticus</name>
    <dbReference type="NCBI Taxonomy" id="2082395"/>
    <lineage>
        <taxon>Bacteria</taxon>
        <taxon>Bacillati</taxon>
        <taxon>Bacillota</taxon>
        <taxon>Bacilli</taxon>
        <taxon>Bacillales</taxon>
        <taxon>Caryophanaceae</taxon>
        <taxon>Jeotgalibacillus</taxon>
    </lineage>
</organism>
<dbReference type="PANTHER" id="PTHR37299">
    <property type="entry name" value="TRANSCRIPTIONAL REGULATOR-RELATED"/>
    <property type="match status" value="1"/>
</dbReference>
<keyword evidence="3" id="KW-0067">ATP-binding</keyword>
<keyword evidence="4" id="KW-1185">Reference proteome</keyword>
<dbReference type="InterPro" id="IPR046947">
    <property type="entry name" value="LytR-like"/>
</dbReference>
<comment type="caution">
    <text evidence="3">The sequence shown here is derived from an EMBL/GenBank/DDBJ whole genome shotgun (WGS) entry which is preliminary data.</text>
</comment>
<dbReference type="PANTHER" id="PTHR37299:SF1">
    <property type="entry name" value="STAGE 0 SPORULATION PROTEIN A HOMOLOG"/>
    <property type="match status" value="1"/>
</dbReference>
<dbReference type="Pfam" id="PF04397">
    <property type="entry name" value="LytTR"/>
    <property type="match status" value="1"/>
</dbReference>
<dbReference type="GO" id="GO:0000156">
    <property type="term" value="F:phosphorelay response regulator activity"/>
    <property type="evidence" value="ECO:0007669"/>
    <property type="project" value="InterPro"/>
</dbReference>
<dbReference type="PROSITE" id="PS50893">
    <property type="entry name" value="ABC_TRANSPORTER_2"/>
    <property type="match status" value="1"/>
</dbReference>
<feature type="domain" description="HTH LytTR-type" evidence="2">
    <location>
        <begin position="226"/>
        <end position="332"/>
    </location>
</feature>
<dbReference type="GO" id="GO:0003677">
    <property type="term" value="F:DNA binding"/>
    <property type="evidence" value="ECO:0007669"/>
    <property type="project" value="InterPro"/>
</dbReference>
<feature type="domain" description="ABC transporter" evidence="1">
    <location>
        <begin position="4"/>
        <end position="224"/>
    </location>
</feature>
<evidence type="ECO:0000313" key="4">
    <source>
        <dbReference type="Proteomes" id="UP000239047"/>
    </source>
</evidence>
<dbReference type="SUPFAM" id="SSF52540">
    <property type="entry name" value="P-loop containing nucleoside triphosphate hydrolases"/>
    <property type="match status" value="1"/>
</dbReference>
<evidence type="ECO:0000313" key="3">
    <source>
        <dbReference type="EMBL" id="PPA69817.1"/>
    </source>
</evidence>
<protein>
    <submittedName>
        <fullName evidence="3">ABC transporter ATP-binding protein</fullName>
    </submittedName>
</protein>
<dbReference type="InterPro" id="IPR007492">
    <property type="entry name" value="LytTR_DNA-bd_dom"/>
</dbReference>
<dbReference type="Gene3D" id="3.40.50.300">
    <property type="entry name" value="P-loop containing nucleotide triphosphate hydrolases"/>
    <property type="match status" value="1"/>
</dbReference>
<dbReference type="SMART" id="SM00850">
    <property type="entry name" value="LytTR"/>
    <property type="match status" value="1"/>
</dbReference>
<keyword evidence="3" id="KW-0547">Nucleotide-binding</keyword>
<dbReference type="PIRSF" id="PIRSF036612">
    <property type="entry name" value="ABC_ATP_LytTR"/>
    <property type="match status" value="1"/>
</dbReference>
<reference evidence="3 4" key="1">
    <citation type="submission" date="2018-02" db="EMBL/GenBank/DDBJ databases">
        <title>Jeotgalibacillus proteolyticum sp. nov. a protease producing bacterium isolated from ocean sediments of Laizhou Bay.</title>
        <authorList>
            <person name="Li Y."/>
        </authorList>
    </citation>
    <scope>NUCLEOTIDE SEQUENCE [LARGE SCALE GENOMIC DNA]</scope>
    <source>
        <strain evidence="3 4">22-7</strain>
    </source>
</reference>
<dbReference type="EMBL" id="PREZ01000005">
    <property type="protein sequence ID" value="PPA69817.1"/>
    <property type="molecule type" value="Genomic_DNA"/>
</dbReference>
<dbReference type="InterPro" id="IPR012046">
    <property type="entry name" value="LytTR_ABC"/>
</dbReference>
<dbReference type="InterPro" id="IPR003439">
    <property type="entry name" value="ABC_transporter-like_ATP-bd"/>
</dbReference>
<dbReference type="Gene3D" id="2.40.50.1020">
    <property type="entry name" value="LytTr DNA-binding domain"/>
    <property type="match status" value="1"/>
</dbReference>
<dbReference type="InterPro" id="IPR027417">
    <property type="entry name" value="P-loop_NTPase"/>
</dbReference>
<dbReference type="PROSITE" id="PS50930">
    <property type="entry name" value="HTH_LYTTR"/>
    <property type="match status" value="1"/>
</dbReference>
<dbReference type="RefSeq" id="WP_104058810.1">
    <property type="nucleotide sequence ID" value="NZ_PREZ01000005.1"/>
</dbReference>
<dbReference type="AlphaFoldDB" id="A0A2S5G9W9"/>
<dbReference type="GO" id="GO:0005524">
    <property type="term" value="F:ATP binding"/>
    <property type="evidence" value="ECO:0007669"/>
    <property type="project" value="UniProtKB-KW"/>
</dbReference>
<proteinExistence type="predicted"/>